<reference evidence="1" key="1">
    <citation type="submission" date="2014-05" db="EMBL/GenBank/DDBJ databases">
        <authorList>
            <person name="Chronopoulou M."/>
        </authorList>
    </citation>
    <scope>NUCLEOTIDE SEQUENCE</scope>
    <source>
        <tissue evidence="1">Whole organism</tissue>
    </source>
</reference>
<sequence length="37" mass="4342">MHKNFISEVPELRARHQRYVRHGVVLMISCSAQTTFV</sequence>
<name>A0A0K2UIX1_LEPSM</name>
<dbReference type="EMBL" id="HACA01020893">
    <property type="protein sequence ID" value="CDW38254.1"/>
    <property type="molecule type" value="Transcribed_RNA"/>
</dbReference>
<dbReference type="AlphaFoldDB" id="A0A0K2UIX1"/>
<proteinExistence type="predicted"/>
<evidence type="ECO:0000313" key="1">
    <source>
        <dbReference type="EMBL" id="CDW38254.1"/>
    </source>
</evidence>
<accession>A0A0K2UIX1</accession>
<protein>
    <submittedName>
        <fullName evidence="1">Uncharacterized protein</fullName>
    </submittedName>
</protein>
<organism evidence="1">
    <name type="scientific">Lepeophtheirus salmonis</name>
    <name type="common">Salmon louse</name>
    <name type="synonym">Caligus salmonis</name>
    <dbReference type="NCBI Taxonomy" id="72036"/>
    <lineage>
        <taxon>Eukaryota</taxon>
        <taxon>Metazoa</taxon>
        <taxon>Ecdysozoa</taxon>
        <taxon>Arthropoda</taxon>
        <taxon>Crustacea</taxon>
        <taxon>Multicrustacea</taxon>
        <taxon>Hexanauplia</taxon>
        <taxon>Copepoda</taxon>
        <taxon>Siphonostomatoida</taxon>
        <taxon>Caligidae</taxon>
        <taxon>Lepeophtheirus</taxon>
    </lineage>
</organism>